<name>A0A1X0RSA2_RHIZD</name>
<evidence type="ECO:0008006" key="3">
    <source>
        <dbReference type="Google" id="ProtNLM"/>
    </source>
</evidence>
<dbReference type="Proteomes" id="UP000242381">
    <property type="component" value="Unassembled WGS sequence"/>
</dbReference>
<organism evidence="1 2">
    <name type="scientific">Rhizopus microsporus</name>
    <dbReference type="NCBI Taxonomy" id="58291"/>
    <lineage>
        <taxon>Eukaryota</taxon>
        <taxon>Fungi</taxon>
        <taxon>Fungi incertae sedis</taxon>
        <taxon>Mucoromycota</taxon>
        <taxon>Mucoromycotina</taxon>
        <taxon>Mucoromycetes</taxon>
        <taxon>Mucorales</taxon>
        <taxon>Mucorineae</taxon>
        <taxon>Rhizopodaceae</taxon>
        <taxon>Rhizopus</taxon>
    </lineage>
</organism>
<dbReference type="EMBL" id="KV921445">
    <property type="protein sequence ID" value="ORE14953.1"/>
    <property type="molecule type" value="Genomic_DNA"/>
</dbReference>
<reference evidence="1 2" key="1">
    <citation type="journal article" date="2016" name="Proc. Natl. Acad. Sci. U.S.A.">
        <title>Lipid metabolic changes in an early divergent fungus govern the establishment of a mutualistic symbiosis with endobacteria.</title>
        <authorList>
            <person name="Lastovetsky O.A."/>
            <person name="Gaspar M.L."/>
            <person name="Mondo S.J."/>
            <person name="LaButti K.M."/>
            <person name="Sandor L."/>
            <person name="Grigoriev I.V."/>
            <person name="Henry S.A."/>
            <person name="Pawlowska T.E."/>
        </authorList>
    </citation>
    <scope>NUCLEOTIDE SEQUENCE [LARGE SCALE GENOMIC DNA]</scope>
    <source>
        <strain evidence="1 2">ATCC 11559</strain>
    </source>
</reference>
<feature type="non-terminal residue" evidence="1">
    <location>
        <position position="1"/>
    </location>
</feature>
<dbReference type="PANTHER" id="PTHR43628">
    <property type="entry name" value="ACTIVATOR OF C KINASE PROTEIN 1-RELATED"/>
    <property type="match status" value="1"/>
</dbReference>
<protein>
    <recommendedName>
        <fullName evidence="3">HCP-like protein</fullName>
    </recommendedName>
</protein>
<dbReference type="PANTHER" id="PTHR43628:SF1">
    <property type="entry name" value="CHITIN SYNTHASE REGULATORY FACTOR 2-RELATED"/>
    <property type="match status" value="1"/>
</dbReference>
<sequence>KKNKETAAYYFKIAADLNDPDAQNDLGHCYYHGHGVKKDLKMAAKYYRMADKQGQGIMGNSWIWKSKYD</sequence>
<proteinExistence type="predicted"/>
<dbReference type="VEuPathDB" id="FungiDB:BCV72DRAFT_258743"/>
<dbReference type="InterPro" id="IPR011990">
    <property type="entry name" value="TPR-like_helical_dom_sf"/>
</dbReference>
<dbReference type="InterPro" id="IPR052945">
    <property type="entry name" value="Mitotic_Regulator"/>
</dbReference>
<dbReference type="Gene3D" id="1.25.40.10">
    <property type="entry name" value="Tetratricopeptide repeat domain"/>
    <property type="match status" value="1"/>
</dbReference>
<dbReference type="SUPFAM" id="SSF81901">
    <property type="entry name" value="HCP-like"/>
    <property type="match status" value="1"/>
</dbReference>
<evidence type="ECO:0000313" key="2">
    <source>
        <dbReference type="Proteomes" id="UP000242381"/>
    </source>
</evidence>
<dbReference type="AlphaFoldDB" id="A0A1X0RSA2"/>
<dbReference type="Pfam" id="PF08238">
    <property type="entry name" value="Sel1"/>
    <property type="match status" value="2"/>
</dbReference>
<accession>A0A1X0RSA2</accession>
<gene>
    <name evidence="1" type="ORF">BCV71DRAFT_186282</name>
</gene>
<dbReference type="GO" id="GO:0010972">
    <property type="term" value="P:negative regulation of G2/M transition of mitotic cell cycle"/>
    <property type="evidence" value="ECO:0007669"/>
    <property type="project" value="TreeGrafter"/>
</dbReference>
<evidence type="ECO:0000313" key="1">
    <source>
        <dbReference type="EMBL" id="ORE14953.1"/>
    </source>
</evidence>
<dbReference type="GO" id="GO:0032153">
    <property type="term" value="C:cell division site"/>
    <property type="evidence" value="ECO:0007669"/>
    <property type="project" value="TreeGrafter"/>
</dbReference>
<dbReference type="SMART" id="SM00671">
    <property type="entry name" value="SEL1"/>
    <property type="match status" value="1"/>
</dbReference>
<dbReference type="InterPro" id="IPR006597">
    <property type="entry name" value="Sel1-like"/>
</dbReference>